<accession>A0ABN3D1M2</accession>
<comment type="caution">
    <text evidence="1">The sequence shown here is derived from an EMBL/GenBank/DDBJ whole genome shotgun (WGS) entry which is preliminary data.</text>
</comment>
<gene>
    <name evidence="1" type="ORF">GCM10009850_111590</name>
</gene>
<sequence>MHPELHREFLLPLTDYLVGRDDDRSPRLVEQQLAKHHASLDGFAETHLIGQQVTRYRIAEYSASRTDLVIVDLDSRRENAAKAEGSTALLQHRM</sequence>
<evidence type="ECO:0000313" key="2">
    <source>
        <dbReference type="Proteomes" id="UP001499843"/>
    </source>
</evidence>
<name>A0ABN3D1M2_9ACTN</name>
<organism evidence="1 2">
    <name type="scientific">Nonomuraea monospora</name>
    <dbReference type="NCBI Taxonomy" id="568818"/>
    <lineage>
        <taxon>Bacteria</taxon>
        <taxon>Bacillati</taxon>
        <taxon>Actinomycetota</taxon>
        <taxon>Actinomycetes</taxon>
        <taxon>Streptosporangiales</taxon>
        <taxon>Streptosporangiaceae</taxon>
        <taxon>Nonomuraea</taxon>
    </lineage>
</organism>
<dbReference type="Proteomes" id="UP001499843">
    <property type="component" value="Unassembled WGS sequence"/>
</dbReference>
<evidence type="ECO:0000313" key="1">
    <source>
        <dbReference type="EMBL" id="GAA2215691.1"/>
    </source>
</evidence>
<reference evidence="1 2" key="1">
    <citation type="journal article" date="2019" name="Int. J. Syst. Evol. Microbiol.">
        <title>The Global Catalogue of Microorganisms (GCM) 10K type strain sequencing project: providing services to taxonomists for standard genome sequencing and annotation.</title>
        <authorList>
            <consortium name="The Broad Institute Genomics Platform"/>
            <consortium name="The Broad Institute Genome Sequencing Center for Infectious Disease"/>
            <person name="Wu L."/>
            <person name="Ma J."/>
        </authorList>
    </citation>
    <scope>NUCLEOTIDE SEQUENCE [LARGE SCALE GENOMIC DNA]</scope>
    <source>
        <strain evidence="1 2">JCM 16114</strain>
    </source>
</reference>
<keyword evidence="2" id="KW-1185">Reference proteome</keyword>
<dbReference type="EMBL" id="BAAAQX010000053">
    <property type="protein sequence ID" value="GAA2215691.1"/>
    <property type="molecule type" value="Genomic_DNA"/>
</dbReference>
<protein>
    <submittedName>
        <fullName evidence="1">Uncharacterized protein</fullName>
    </submittedName>
</protein>
<proteinExistence type="predicted"/>